<proteinExistence type="inferred from homology"/>
<dbReference type="PROSITE" id="PS51471">
    <property type="entry name" value="FE2OG_OXY"/>
    <property type="match status" value="1"/>
</dbReference>
<dbReference type="PANTHER" id="PTHR12117">
    <property type="entry name" value="HISTONE ACETYLTRANSFERASE COMPLEX"/>
    <property type="match status" value="1"/>
</dbReference>
<dbReference type="GO" id="GO:0031418">
    <property type="term" value="F:L-ascorbic acid binding"/>
    <property type="evidence" value="ECO:0007669"/>
    <property type="project" value="UniProtKB-KW"/>
</dbReference>
<evidence type="ECO:0000256" key="1">
    <source>
        <dbReference type="ARBA" id="ARBA00001961"/>
    </source>
</evidence>
<keyword evidence="7" id="KW-0408">Iron</keyword>
<dbReference type="SMART" id="SM00702">
    <property type="entry name" value="P4Hc"/>
    <property type="match status" value="1"/>
</dbReference>
<dbReference type="InterPro" id="IPR005123">
    <property type="entry name" value="Oxoglu/Fe-dep_dioxygenase_dom"/>
</dbReference>
<dbReference type="GO" id="GO:0005506">
    <property type="term" value="F:iron ion binding"/>
    <property type="evidence" value="ECO:0007669"/>
    <property type="project" value="InterPro"/>
</dbReference>
<dbReference type="AlphaFoldDB" id="A0A1V9YA42"/>
<reference evidence="10 11" key="1">
    <citation type="journal article" date="2014" name="Genome Biol. Evol.">
        <title>The secreted proteins of Achlya hypogyna and Thraustotheca clavata identify the ancestral oomycete secretome and reveal gene acquisitions by horizontal gene transfer.</title>
        <authorList>
            <person name="Misner I."/>
            <person name="Blouin N."/>
            <person name="Leonard G."/>
            <person name="Richards T.A."/>
            <person name="Lane C.E."/>
        </authorList>
    </citation>
    <scope>NUCLEOTIDE SEQUENCE [LARGE SCALE GENOMIC DNA]</scope>
    <source>
        <strain evidence="10 11">ATCC 48635</strain>
    </source>
</reference>
<dbReference type="Gene3D" id="3.60.130.20">
    <property type="entry name" value="Oxoglutarate/iron-dependent oxygenase, C-terminal degradation domain"/>
    <property type="match status" value="1"/>
</dbReference>
<evidence type="ECO:0000256" key="5">
    <source>
        <dbReference type="ARBA" id="ARBA00022964"/>
    </source>
</evidence>
<evidence type="ECO:0000256" key="7">
    <source>
        <dbReference type="ARBA" id="ARBA00023004"/>
    </source>
</evidence>
<dbReference type="GO" id="GO:0031543">
    <property type="term" value="F:peptidyl-proline dioxygenase activity"/>
    <property type="evidence" value="ECO:0007669"/>
    <property type="project" value="UniProtKB-ARBA"/>
</dbReference>
<keyword evidence="11" id="KW-1185">Reference proteome</keyword>
<feature type="domain" description="Fe2OG dioxygenase" evidence="9">
    <location>
        <begin position="124"/>
        <end position="239"/>
    </location>
</feature>
<comment type="similarity">
    <text evidence="2">Belongs to the TPA1 family.</text>
</comment>
<accession>A0A1V9YA42</accession>
<keyword evidence="3" id="KW-0479">Metal-binding</keyword>
<evidence type="ECO:0000256" key="4">
    <source>
        <dbReference type="ARBA" id="ARBA00022896"/>
    </source>
</evidence>
<dbReference type="PANTHER" id="PTHR12117:SF0">
    <property type="entry name" value="PROLYL 3-HYDROXYLASE OGFOD1"/>
    <property type="match status" value="1"/>
</dbReference>
<organism evidence="10 11">
    <name type="scientific">Achlya hypogyna</name>
    <name type="common">Oomycete</name>
    <name type="synonym">Protoachlya hypogyna</name>
    <dbReference type="NCBI Taxonomy" id="1202772"/>
    <lineage>
        <taxon>Eukaryota</taxon>
        <taxon>Sar</taxon>
        <taxon>Stramenopiles</taxon>
        <taxon>Oomycota</taxon>
        <taxon>Saprolegniomycetes</taxon>
        <taxon>Saprolegniales</taxon>
        <taxon>Achlyaceae</taxon>
        <taxon>Achlya</taxon>
    </lineage>
</organism>
<gene>
    <name evidence="10" type="ORF">ACHHYP_15758</name>
</gene>
<dbReference type="InterPro" id="IPR051842">
    <property type="entry name" value="uS12_prolyl_hydroxylase"/>
</dbReference>
<evidence type="ECO:0000313" key="10">
    <source>
        <dbReference type="EMBL" id="OQR82585.1"/>
    </source>
</evidence>
<dbReference type="InterPro" id="IPR019601">
    <property type="entry name" value="Oxoglutarate/Fe-dep_Oase_C"/>
</dbReference>
<dbReference type="STRING" id="1202772.A0A1V9YA42"/>
<comment type="cofactor">
    <cofactor evidence="1">
        <name>L-ascorbate</name>
        <dbReference type="ChEBI" id="CHEBI:38290"/>
    </cofactor>
</comment>
<protein>
    <recommendedName>
        <fullName evidence="9">Fe2OG dioxygenase domain-containing protein</fullName>
    </recommendedName>
</protein>
<sequence length="544" mass="59479">MAGHQEEPATKKLKATPSVLHSDVLGSTAAGRAAIQAAYATTKPFPHYQIPQLCTREHMNKVHTECVTHLEGNFKETDLFKLYQTIDLGNLKRSDALASQLPALLELRDALYGQEFREYIASITGSPPLTDKVDCAANVYMKGCHLLPHDDVIGTRCVSYVIYLSDPDDDWTAADGGSLELYPAMTSNDRVPDLVPTAFALPTYNTMALFTVIPGVSFHSVQEVYADKPRLSIQGWFHQAQAPAGVEAATEEQLKVLRQHVEPFTELSMDVIQTPQLTAADCAFLSTFVNPTYLQAATMSAVQASFQDSGSLQLLDFLLPELAQSITDATHAADARDALGRGNVPSYTAGYGDEWEPRGPVHLQRYLTFVGQGAMSESASAGHLLARVKTELMASAVFQKYLWLLTGFLPTALRSQVRRFRAGLDYTLAHEQSVPESTCLDLVLSFSDCRDVDAKEAWNSGDVGGFECYMPAEEDGLGDVAKGLDDDETTVVTVHAQSNVLNLVLHDQGTMKFVKFVSAQAPGSRWDVSVEYEIAQVELEEDGV</sequence>
<dbReference type="InterPro" id="IPR043044">
    <property type="entry name" value="TPA1/Ofd1_C"/>
</dbReference>
<evidence type="ECO:0000256" key="3">
    <source>
        <dbReference type="ARBA" id="ARBA00022723"/>
    </source>
</evidence>
<comment type="caution">
    <text evidence="10">The sequence shown here is derived from an EMBL/GenBank/DDBJ whole genome shotgun (WGS) entry which is preliminary data.</text>
</comment>
<evidence type="ECO:0000256" key="6">
    <source>
        <dbReference type="ARBA" id="ARBA00023002"/>
    </source>
</evidence>
<dbReference type="OrthoDB" id="430522at2759"/>
<dbReference type="InterPro" id="IPR039558">
    <property type="entry name" value="TPA1/OFD1_N"/>
</dbReference>
<name>A0A1V9YA42_ACHHY</name>
<evidence type="ECO:0000256" key="2">
    <source>
        <dbReference type="ARBA" id="ARBA00007443"/>
    </source>
</evidence>
<dbReference type="Gene3D" id="2.60.120.620">
    <property type="entry name" value="q2cbj1_9rhob like domain"/>
    <property type="match status" value="1"/>
</dbReference>
<evidence type="ECO:0000259" key="9">
    <source>
        <dbReference type="PROSITE" id="PS51471"/>
    </source>
</evidence>
<dbReference type="EMBL" id="JNBR01002430">
    <property type="protein sequence ID" value="OQR82585.1"/>
    <property type="molecule type" value="Genomic_DNA"/>
</dbReference>
<keyword evidence="4" id="KW-0847">Vitamin C</keyword>
<dbReference type="Pfam" id="PF10637">
    <property type="entry name" value="Ofd1_CTDD"/>
    <property type="match status" value="1"/>
</dbReference>
<comment type="catalytic activity">
    <reaction evidence="8">
        <text>[ribosomal protein uS12]-L-proline + 2-oxoglutarate + O2 = [ribosomal protein uS12]-(3S)-3-hydroxy-L-proline + succinate + CO2</text>
        <dbReference type="Rhea" id="RHEA:54156"/>
        <dbReference type="Rhea" id="RHEA-COMP:13816"/>
        <dbReference type="Rhea" id="RHEA-COMP:13818"/>
        <dbReference type="ChEBI" id="CHEBI:15379"/>
        <dbReference type="ChEBI" id="CHEBI:16526"/>
        <dbReference type="ChEBI" id="CHEBI:16810"/>
        <dbReference type="ChEBI" id="CHEBI:30031"/>
        <dbReference type="ChEBI" id="CHEBI:50342"/>
        <dbReference type="ChEBI" id="CHEBI:85428"/>
    </reaction>
</comment>
<dbReference type="Proteomes" id="UP000243579">
    <property type="component" value="Unassembled WGS sequence"/>
</dbReference>
<keyword evidence="6" id="KW-0560">Oxidoreductase</keyword>
<dbReference type="Pfam" id="PF13661">
    <property type="entry name" value="2OG-FeII_Oxy_4"/>
    <property type="match status" value="1"/>
</dbReference>
<evidence type="ECO:0000313" key="11">
    <source>
        <dbReference type="Proteomes" id="UP000243579"/>
    </source>
</evidence>
<keyword evidence="5" id="KW-0223">Dioxygenase</keyword>
<evidence type="ECO:0000256" key="8">
    <source>
        <dbReference type="ARBA" id="ARBA00047444"/>
    </source>
</evidence>
<dbReference type="InterPro" id="IPR006620">
    <property type="entry name" value="Pro_4_hyd_alph"/>
</dbReference>